<dbReference type="PANTHER" id="PTHR11177">
    <property type="entry name" value="CHITINASE"/>
    <property type="match status" value="1"/>
</dbReference>
<keyword evidence="4" id="KW-0624">Polysaccharide degradation</keyword>
<dbReference type="PROSITE" id="PS51910">
    <property type="entry name" value="GH18_2"/>
    <property type="match status" value="1"/>
</dbReference>
<dbReference type="CDD" id="cd06548">
    <property type="entry name" value="GH18_chitinase"/>
    <property type="match status" value="1"/>
</dbReference>
<name>A0ABQ2D0S4_9DEIO</name>
<accession>A0ABQ2D0S4</accession>
<dbReference type="InterPro" id="IPR001579">
    <property type="entry name" value="Glyco_hydro_18_chit_AS"/>
</dbReference>
<feature type="chain" id="PRO_5046378374" description="chitinase" evidence="8">
    <location>
        <begin position="20"/>
        <end position="417"/>
    </location>
</feature>
<dbReference type="SUPFAM" id="SSF54556">
    <property type="entry name" value="Chitinase insertion domain"/>
    <property type="match status" value="1"/>
</dbReference>
<dbReference type="Gene3D" id="3.20.20.80">
    <property type="entry name" value="Glycosidases"/>
    <property type="match status" value="1"/>
</dbReference>
<evidence type="ECO:0000313" key="10">
    <source>
        <dbReference type="EMBL" id="GGJ40015.1"/>
    </source>
</evidence>
<evidence type="ECO:0000256" key="5">
    <source>
        <dbReference type="ARBA" id="ARBA00023295"/>
    </source>
</evidence>
<keyword evidence="5 6" id="KW-0326">Glycosidase</keyword>
<dbReference type="SUPFAM" id="SSF51445">
    <property type="entry name" value="(Trans)glycosidases"/>
    <property type="match status" value="1"/>
</dbReference>
<gene>
    <name evidence="10" type="ORF">GCM10008938_27520</name>
</gene>
<evidence type="ECO:0000259" key="9">
    <source>
        <dbReference type="PROSITE" id="PS51910"/>
    </source>
</evidence>
<comment type="similarity">
    <text evidence="7">Belongs to the glycosyl hydrolase 18 family.</text>
</comment>
<dbReference type="PROSITE" id="PS01095">
    <property type="entry name" value="GH18_1"/>
    <property type="match status" value="1"/>
</dbReference>
<dbReference type="EMBL" id="BMOD01000010">
    <property type="protein sequence ID" value="GGJ40015.1"/>
    <property type="molecule type" value="Genomic_DNA"/>
</dbReference>
<dbReference type="InterPro" id="IPR029070">
    <property type="entry name" value="Chitinase_insertion_sf"/>
</dbReference>
<protein>
    <recommendedName>
        <fullName evidence="2">chitinase</fullName>
        <ecNumber evidence="2">3.2.1.14</ecNumber>
    </recommendedName>
</protein>
<dbReference type="InterPro" id="IPR011583">
    <property type="entry name" value="Chitinase_II/V-like_cat"/>
</dbReference>
<dbReference type="InterPro" id="IPR017853">
    <property type="entry name" value="GH"/>
</dbReference>
<dbReference type="SMART" id="SM00636">
    <property type="entry name" value="Glyco_18"/>
    <property type="match status" value="1"/>
</dbReference>
<comment type="catalytic activity">
    <reaction evidence="1">
        <text>Random endo-hydrolysis of N-acetyl-beta-D-glucosaminide (1-&gt;4)-beta-linkages in chitin and chitodextrins.</text>
        <dbReference type="EC" id="3.2.1.14"/>
    </reaction>
</comment>
<keyword evidence="4" id="KW-0146">Chitin degradation</keyword>
<reference evidence="11" key="1">
    <citation type="journal article" date="2019" name="Int. J. Syst. Evol. Microbiol.">
        <title>The Global Catalogue of Microorganisms (GCM) 10K type strain sequencing project: providing services to taxonomists for standard genome sequencing and annotation.</title>
        <authorList>
            <consortium name="The Broad Institute Genomics Platform"/>
            <consortium name="The Broad Institute Genome Sequencing Center for Infectious Disease"/>
            <person name="Wu L."/>
            <person name="Ma J."/>
        </authorList>
    </citation>
    <scope>NUCLEOTIDE SEQUENCE [LARGE SCALE GENOMIC DNA]</scope>
    <source>
        <strain evidence="11">JCM 14370</strain>
    </source>
</reference>
<comment type="caution">
    <text evidence="10">The sequence shown here is derived from an EMBL/GenBank/DDBJ whole genome shotgun (WGS) entry which is preliminary data.</text>
</comment>
<dbReference type="InterPro" id="IPR050314">
    <property type="entry name" value="Glycosyl_Hydrlase_18"/>
</dbReference>
<dbReference type="Proteomes" id="UP000632222">
    <property type="component" value="Unassembled WGS sequence"/>
</dbReference>
<evidence type="ECO:0000256" key="6">
    <source>
        <dbReference type="RuleBase" id="RU000489"/>
    </source>
</evidence>
<keyword evidence="8" id="KW-0732">Signal</keyword>
<proteinExistence type="inferred from homology"/>
<dbReference type="EC" id="3.2.1.14" evidence="2"/>
<dbReference type="Pfam" id="PF00704">
    <property type="entry name" value="Glyco_hydro_18"/>
    <property type="match status" value="1"/>
</dbReference>
<evidence type="ECO:0000256" key="7">
    <source>
        <dbReference type="RuleBase" id="RU004453"/>
    </source>
</evidence>
<organism evidence="10 11">
    <name type="scientific">Deinococcus roseus</name>
    <dbReference type="NCBI Taxonomy" id="392414"/>
    <lineage>
        <taxon>Bacteria</taxon>
        <taxon>Thermotogati</taxon>
        <taxon>Deinococcota</taxon>
        <taxon>Deinococci</taxon>
        <taxon>Deinococcales</taxon>
        <taxon>Deinococcaceae</taxon>
        <taxon>Deinococcus</taxon>
    </lineage>
</organism>
<evidence type="ECO:0000256" key="1">
    <source>
        <dbReference type="ARBA" id="ARBA00000822"/>
    </source>
</evidence>
<feature type="domain" description="GH18" evidence="9">
    <location>
        <begin position="30"/>
        <end position="417"/>
    </location>
</feature>
<evidence type="ECO:0000256" key="4">
    <source>
        <dbReference type="ARBA" id="ARBA00023024"/>
    </source>
</evidence>
<evidence type="ECO:0000313" key="11">
    <source>
        <dbReference type="Proteomes" id="UP000632222"/>
    </source>
</evidence>
<dbReference type="RefSeq" id="WP_189003279.1">
    <property type="nucleotide sequence ID" value="NZ_BMOD01000010.1"/>
</dbReference>
<keyword evidence="3 6" id="KW-0378">Hydrolase</keyword>
<evidence type="ECO:0000256" key="2">
    <source>
        <dbReference type="ARBA" id="ARBA00012729"/>
    </source>
</evidence>
<keyword evidence="11" id="KW-1185">Reference proteome</keyword>
<evidence type="ECO:0000256" key="8">
    <source>
        <dbReference type="SAM" id="SignalP"/>
    </source>
</evidence>
<evidence type="ECO:0000256" key="3">
    <source>
        <dbReference type="ARBA" id="ARBA00022801"/>
    </source>
</evidence>
<feature type="signal peptide" evidence="8">
    <location>
        <begin position="1"/>
        <end position="19"/>
    </location>
</feature>
<sequence length="417" mass="45633">MKKTLIYALLALTASLAQAQEANLPAAPGHIVVGYYPSWGVYGKNYFVQDIPADKITHINYAFANVNAEGKCVLGDPWADIQNGNLGMVGEGEKALKGNFAAIKHLKARHPNLKVMISVGGWTFSKYFSVAARTPESRKAFVDSCVNMFILGQFDGVDPQYGQGVFDGIDIDWEYPVVVGNEGNIVDPSDKQNYTLLMEEFRQALNKVSVSTGQEYQLSIAASASPTILTQHMETANLANVLDFINLMTYDFHGSWDRTTNHHSSLFASGKEPAGDTNSVENTVKTVIGLGVDPRQIVVGVPFYGYTFKEVGSEGNGLYQPTTGGAPGTLGETGILSYSDILKLEMNPNYRKYRDRQTKTVWLYSKKDLNFVAYDDPDTIKDKVAFIKKMGLGGAMFWELSQDGGSLLNVLDAGLNP</sequence>
<keyword evidence="4" id="KW-0119">Carbohydrate metabolism</keyword>
<dbReference type="InterPro" id="IPR001223">
    <property type="entry name" value="Glyco_hydro18_cat"/>
</dbReference>
<dbReference type="PANTHER" id="PTHR11177:SF317">
    <property type="entry name" value="CHITINASE 12-RELATED"/>
    <property type="match status" value="1"/>
</dbReference>
<dbReference type="Gene3D" id="3.10.50.10">
    <property type="match status" value="1"/>
</dbReference>